<gene>
    <name evidence="1" type="ORF">COB11_08620</name>
</gene>
<reference evidence="2" key="1">
    <citation type="submission" date="2017-08" db="EMBL/GenBank/DDBJ databases">
        <title>A dynamic microbial community with high functional redundancy inhabits the cold, oxic subseafloor aquifer.</title>
        <authorList>
            <person name="Tully B.J."/>
            <person name="Wheat C.G."/>
            <person name="Glazer B.T."/>
            <person name="Huber J.A."/>
        </authorList>
    </citation>
    <scope>NUCLEOTIDE SEQUENCE [LARGE SCALE GENOMIC DNA]</scope>
</reference>
<dbReference type="EMBL" id="NVUU01000140">
    <property type="protein sequence ID" value="PCI91220.1"/>
    <property type="molecule type" value="Genomic_DNA"/>
</dbReference>
<proteinExistence type="predicted"/>
<evidence type="ECO:0008006" key="3">
    <source>
        <dbReference type="Google" id="ProtNLM"/>
    </source>
</evidence>
<sequence>MLRIFSIFVFLSALGAGAYYIQTKRPEVKNKIFEFVSSGQFHTLEARFTAKQIMEINKKDLLKDDKHKFLEPTLKFFPYLLMEVKYTTGTDRTGEGVILWDLTDGEMVLNTKEWDKTHGFGDCISSSTERYEFKVINLLSDRGDALEKEHIARILQIENAVLDLWLDSCKKKKLIVQSGNSYRLHFQDPKIHVIPETQLHDRIVTKSYKNAERVPKRFSSTQIKRISESAFGNDFAIRTTMDVFLPVYSITVQNPDGSMHTSYWNALNGKILSKGAYIH</sequence>
<dbReference type="Proteomes" id="UP000217838">
    <property type="component" value="Unassembled WGS sequence"/>
</dbReference>
<dbReference type="AlphaFoldDB" id="A0A2A4Y961"/>
<organism evidence="1 2">
    <name type="scientific">Aerophobetes bacterium</name>
    <dbReference type="NCBI Taxonomy" id="2030807"/>
    <lineage>
        <taxon>Bacteria</taxon>
        <taxon>Candidatus Aerophobota</taxon>
    </lineage>
</organism>
<comment type="caution">
    <text evidence="1">The sequence shown here is derived from an EMBL/GenBank/DDBJ whole genome shotgun (WGS) entry which is preliminary data.</text>
</comment>
<evidence type="ECO:0000313" key="2">
    <source>
        <dbReference type="Proteomes" id="UP000217838"/>
    </source>
</evidence>
<accession>A0A2A4Y961</accession>
<evidence type="ECO:0000313" key="1">
    <source>
        <dbReference type="EMBL" id="PCI91220.1"/>
    </source>
</evidence>
<name>A0A2A4Y961_UNCAE</name>
<protein>
    <recommendedName>
        <fullName evidence="3">PepSY domain-containing protein</fullName>
    </recommendedName>
</protein>